<dbReference type="EnsemblProtists" id="PYU1_T013225">
    <property type="protein sequence ID" value="PYU1_T013225"/>
    <property type="gene ID" value="PYU1_G013197"/>
</dbReference>
<dbReference type="VEuPathDB" id="FungiDB:PYU1_G013197"/>
<dbReference type="STRING" id="431595.K3X7M6"/>
<dbReference type="SUPFAM" id="SSF52058">
    <property type="entry name" value="L domain-like"/>
    <property type="match status" value="1"/>
</dbReference>
<reference evidence="5" key="2">
    <citation type="submission" date="2010-04" db="EMBL/GenBank/DDBJ databases">
        <authorList>
            <person name="Buell R."/>
            <person name="Hamilton J."/>
            <person name="Hostetler J."/>
        </authorList>
    </citation>
    <scope>NUCLEOTIDE SEQUENCE [LARGE SCALE GENOMIC DNA]</scope>
    <source>
        <strain evidence="5">DAOM:BR144</strain>
    </source>
</reference>
<dbReference type="HOGENOM" id="CLU_1901793_0_0_1"/>
<sequence length="134" mass="13703">MPKLEQLNLSSNSLTAIPSVIYQMTNLKTLSIQGNPLQTPAISNSQYAFLEKLSTFEVSAFADALPCDAAKQKQIGGVSLCVLDDAEFVSSTPSASSSSNNSDQTTSSTSSSASTAVIAGGIVGGIVVISLVGL</sequence>
<accession>K3X7M6</accession>
<evidence type="ECO:0000256" key="1">
    <source>
        <dbReference type="ARBA" id="ARBA00022614"/>
    </source>
</evidence>
<dbReference type="Proteomes" id="UP000019132">
    <property type="component" value="Unassembled WGS sequence"/>
</dbReference>
<evidence type="ECO:0008006" key="6">
    <source>
        <dbReference type="Google" id="ProtNLM"/>
    </source>
</evidence>
<keyword evidence="1" id="KW-0433">Leucine-rich repeat</keyword>
<feature type="region of interest" description="Disordered" evidence="3">
    <location>
        <begin position="90"/>
        <end position="110"/>
    </location>
</feature>
<dbReference type="EMBL" id="GL376577">
    <property type="status" value="NOT_ANNOTATED_CDS"/>
    <property type="molecule type" value="Genomic_DNA"/>
</dbReference>
<dbReference type="Pfam" id="PF12799">
    <property type="entry name" value="LRR_4"/>
    <property type="match status" value="1"/>
</dbReference>
<keyword evidence="5" id="KW-1185">Reference proteome</keyword>
<evidence type="ECO:0000256" key="3">
    <source>
        <dbReference type="SAM" id="MobiDB-lite"/>
    </source>
</evidence>
<evidence type="ECO:0000313" key="5">
    <source>
        <dbReference type="Proteomes" id="UP000019132"/>
    </source>
</evidence>
<keyword evidence="2" id="KW-0677">Repeat</keyword>
<dbReference type="AlphaFoldDB" id="K3X7M6"/>
<dbReference type="eggNOG" id="KOG0192">
    <property type="taxonomic scope" value="Eukaryota"/>
</dbReference>
<evidence type="ECO:0000313" key="4">
    <source>
        <dbReference type="EnsemblProtists" id="PYU1_T013225"/>
    </source>
</evidence>
<dbReference type="InterPro" id="IPR032675">
    <property type="entry name" value="LRR_dom_sf"/>
</dbReference>
<dbReference type="PROSITE" id="PS51450">
    <property type="entry name" value="LRR"/>
    <property type="match status" value="1"/>
</dbReference>
<dbReference type="InterPro" id="IPR025875">
    <property type="entry name" value="Leu-rich_rpt_4"/>
</dbReference>
<reference evidence="4" key="3">
    <citation type="submission" date="2015-02" db="UniProtKB">
        <authorList>
            <consortium name="EnsemblProtists"/>
        </authorList>
    </citation>
    <scope>IDENTIFICATION</scope>
    <source>
        <strain evidence="4">DAOM BR144</strain>
    </source>
</reference>
<evidence type="ECO:0000256" key="2">
    <source>
        <dbReference type="ARBA" id="ARBA00022737"/>
    </source>
</evidence>
<organism evidence="4 5">
    <name type="scientific">Globisporangium ultimum (strain ATCC 200006 / CBS 805.95 / DAOM BR144)</name>
    <name type="common">Pythium ultimum</name>
    <dbReference type="NCBI Taxonomy" id="431595"/>
    <lineage>
        <taxon>Eukaryota</taxon>
        <taxon>Sar</taxon>
        <taxon>Stramenopiles</taxon>
        <taxon>Oomycota</taxon>
        <taxon>Peronosporomycetes</taxon>
        <taxon>Pythiales</taxon>
        <taxon>Pythiaceae</taxon>
        <taxon>Globisporangium</taxon>
    </lineage>
</organism>
<protein>
    <recommendedName>
        <fullName evidence="6">Leucine-rich repeat-containing N-terminal plant-type domain-containing protein</fullName>
    </recommendedName>
</protein>
<dbReference type="InParanoid" id="K3X7M6"/>
<proteinExistence type="predicted"/>
<dbReference type="InterPro" id="IPR001611">
    <property type="entry name" value="Leu-rich_rpt"/>
</dbReference>
<dbReference type="Gene3D" id="3.80.10.10">
    <property type="entry name" value="Ribonuclease Inhibitor"/>
    <property type="match status" value="1"/>
</dbReference>
<reference evidence="5" key="1">
    <citation type="journal article" date="2010" name="Genome Biol.">
        <title>Genome sequence of the necrotrophic plant pathogen Pythium ultimum reveals original pathogenicity mechanisms and effector repertoire.</title>
        <authorList>
            <person name="Levesque C.A."/>
            <person name="Brouwer H."/>
            <person name="Cano L."/>
            <person name="Hamilton J.P."/>
            <person name="Holt C."/>
            <person name="Huitema E."/>
            <person name="Raffaele S."/>
            <person name="Robideau G.P."/>
            <person name="Thines M."/>
            <person name="Win J."/>
            <person name="Zerillo M.M."/>
            <person name="Beakes G.W."/>
            <person name="Boore J.L."/>
            <person name="Busam D."/>
            <person name="Dumas B."/>
            <person name="Ferriera S."/>
            <person name="Fuerstenberg S.I."/>
            <person name="Gachon C.M."/>
            <person name="Gaulin E."/>
            <person name="Govers F."/>
            <person name="Grenville-Briggs L."/>
            <person name="Horner N."/>
            <person name="Hostetler J."/>
            <person name="Jiang R.H."/>
            <person name="Johnson J."/>
            <person name="Krajaejun T."/>
            <person name="Lin H."/>
            <person name="Meijer H.J."/>
            <person name="Moore B."/>
            <person name="Morris P."/>
            <person name="Phuntmart V."/>
            <person name="Puiu D."/>
            <person name="Shetty J."/>
            <person name="Stajich J.E."/>
            <person name="Tripathy S."/>
            <person name="Wawra S."/>
            <person name="van West P."/>
            <person name="Whitty B.R."/>
            <person name="Coutinho P.M."/>
            <person name="Henrissat B."/>
            <person name="Martin F."/>
            <person name="Thomas P.D."/>
            <person name="Tyler B.M."/>
            <person name="De Vries R.P."/>
            <person name="Kamoun S."/>
            <person name="Yandell M."/>
            <person name="Tisserat N."/>
            <person name="Buell C.R."/>
        </authorList>
    </citation>
    <scope>NUCLEOTIDE SEQUENCE</scope>
    <source>
        <strain evidence="5">DAOM:BR144</strain>
    </source>
</reference>
<name>K3X7M6_GLOUD</name>